<dbReference type="EMBL" id="MU006763">
    <property type="protein sequence ID" value="KAF2621104.1"/>
    <property type="molecule type" value="Genomic_DNA"/>
</dbReference>
<keyword evidence="2" id="KW-1185">Reference proteome</keyword>
<comment type="caution">
    <text evidence="1">The sequence shown here is derived from an EMBL/GenBank/DDBJ whole genome shotgun (WGS) entry which is preliminary data.</text>
</comment>
<evidence type="ECO:0000313" key="1">
    <source>
        <dbReference type="EMBL" id="KAF2621104.1"/>
    </source>
</evidence>
<protein>
    <submittedName>
        <fullName evidence="1">Uncharacterized protein</fullName>
    </submittedName>
</protein>
<dbReference type="Proteomes" id="UP000799754">
    <property type="component" value="Unassembled WGS sequence"/>
</dbReference>
<accession>A0ACB6RIX0</accession>
<proteinExistence type="predicted"/>
<evidence type="ECO:0000313" key="2">
    <source>
        <dbReference type="Proteomes" id="UP000799754"/>
    </source>
</evidence>
<name>A0ACB6RIX0_9PLEO</name>
<gene>
    <name evidence="1" type="ORF">BU25DRAFT_253525</name>
</gene>
<reference evidence="1" key="1">
    <citation type="journal article" date="2020" name="Stud. Mycol.">
        <title>101 Dothideomycetes genomes: a test case for predicting lifestyles and emergence of pathogens.</title>
        <authorList>
            <person name="Haridas S."/>
            <person name="Albert R."/>
            <person name="Binder M."/>
            <person name="Bloem J."/>
            <person name="Labutti K."/>
            <person name="Salamov A."/>
            <person name="Andreopoulos B."/>
            <person name="Baker S."/>
            <person name="Barry K."/>
            <person name="Bills G."/>
            <person name="Bluhm B."/>
            <person name="Cannon C."/>
            <person name="Castanera R."/>
            <person name="Culley D."/>
            <person name="Daum C."/>
            <person name="Ezra D."/>
            <person name="Gonzalez J."/>
            <person name="Henrissat B."/>
            <person name="Kuo A."/>
            <person name="Liang C."/>
            <person name="Lipzen A."/>
            <person name="Lutzoni F."/>
            <person name="Magnuson J."/>
            <person name="Mondo S."/>
            <person name="Nolan M."/>
            <person name="Ohm R."/>
            <person name="Pangilinan J."/>
            <person name="Park H.-J."/>
            <person name="Ramirez L."/>
            <person name="Alfaro M."/>
            <person name="Sun H."/>
            <person name="Tritt A."/>
            <person name="Yoshinaga Y."/>
            <person name="Zwiers L.-H."/>
            <person name="Turgeon B."/>
            <person name="Goodwin S."/>
            <person name="Spatafora J."/>
            <person name="Crous P."/>
            <person name="Grigoriev I."/>
        </authorList>
    </citation>
    <scope>NUCLEOTIDE SEQUENCE</scope>
    <source>
        <strain evidence="1">CBS 525.71</strain>
    </source>
</reference>
<organism evidence="1 2">
    <name type="scientific">Macroventuria anomochaeta</name>
    <dbReference type="NCBI Taxonomy" id="301207"/>
    <lineage>
        <taxon>Eukaryota</taxon>
        <taxon>Fungi</taxon>
        <taxon>Dikarya</taxon>
        <taxon>Ascomycota</taxon>
        <taxon>Pezizomycotina</taxon>
        <taxon>Dothideomycetes</taxon>
        <taxon>Pleosporomycetidae</taxon>
        <taxon>Pleosporales</taxon>
        <taxon>Pleosporineae</taxon>
        <taxon>Didymellaceae</taxon>
        <taxon>Macroventuria</taxon>
    </lineage>
</organism>
<sequence>MTTILVCDDQKAKYNQGNCAKPNEQKRAQFSLWFAYAVDVATDLAVMFLPLRLTWSLQLPKTQKLGIFVLFGSGWICILFATLRVVEFGVKNGVPSTPDPKWLQMWTVIEISMTVIISCTSAFAGIIRRRFGTPDVSYNSRGYVKRSTDNTKIKSLESGYTSQSKRKDQVLWTDGHGSEEALADLGGLITVTTTKIQHDEPSARPSTTSSAQLPKEI</sequence>